<dbReference type="EMBL" id="FZOJ01000017">
    <property type="protein sequence ID" value="SNS69341.1"/>
    <property type="molecule type" value="Genomic_DNA"/>
</dbReference>
<dbReference type="Proteomes" id="UP000198304">
    <property type="component" value="Unassembled WGS sequence"/>
</dbReference>
<gene>
    <name evidence="1" type="ORF">SAMN05446037_101747</name>
</gene>
<accession>A0A239GK29</accession>
<evidence type="ECO:0000313" key="1">
    <source>
        <dbReference type="EMBL" id="SNS69341.1"/>
    </source>
</evidence>
<sequence>MNNIKLKQKVHSVAYDILKEKIYIAPVDMLMGIGVLSAKDYENWQFGRVPYLEKVCKTSLSKLALIIKGLRAFARQNHLKPS</sequence>
<reference evidence="2" key="1">
    <citation type="submission" date="2017-06" db="EMBL/GenBank/DDBJ databases">
        <authorList>
            <person name="Varghese N."/>
            <person name="Submissions S."/>
        </authorList>
    </citation>
    <scope>NUCLEOTIDE SEQUENCE [LARGE SCALE GENOMIC DNA]</scope>
    <source>
        <strain evidence="2">SCA</strain>
    </source>
</reference>
<evidence type="ECO:0000313" key="2">
    <source>
        <dbReference type="Proteomes" id="UP000198304"/>
    </source>
</evidence>
<dbReference type="AlphaFoldDB" id="A0A239GK29"/>
<protein>
    <submittedName>
        <fullName evidence="1">Uncharacterized protein</fullName>
    </submittedName>
</protein>
<keyword evidence="2" id="KW-1185">Reference proteome</keyword>
<organism evidence="1 2">
    <name type="scientific">Anaerovirgula multivorans</name>
    <dbReference type="NCBI Taxonomy" id="312168"/>
    <lineage>
        <taxon>Bacteria</taxon>
        <taxon>Bacillati</taxon>
        <taxon>Bacillota</taxon>
        <taxon>Clostridia</taxon>
        <taxon>Peptostreptococcales</taxon>
        <taxon>Natronincolaceae</taxon>
        <taxon>Anaerovirgula</taxon>
    </lineage>
</organism>
<dbReference type="RefSeq" id="WP_242975159.1">
    <property type="nucleotide sequence ID" value="NZ_FZOJ01000017.1"/>
</dbReference>
<name>A0A239GK29_9FIRM</name>
<proteinExistence type="predicted"/>